<dbReference type="InterPro" id="IPR017981">
    <property type="entry name" value="GPCR_2-like_7TM"/>
</dbReference>
<evidence type="ECO:0000313" key="9">
    <source>
        <dbReference type="Proteomes" id="UP000572817"/>
    </source>
</evidence>
<keyword evidence="9" id="KW-1185">Reference proteome</keyword>
<dbReference type="Proteomes" id="UP000572817">
    <property type="component" value="Unassembled WGS sequence"/>
</dbReference>
<evidence type="ECO:0000256" key="3">
    <source>
        <dbReference type="ARBA" id="ARBA00022989"/>
    </source>
</evidence>
<sequence length="439" mass="49400">MALDVAQLSVESASLSPLPETISKGLKAIVVLSLLSLVSTFLLLVALGRNLFFKWRRKAHGVQNQFLFLIFNLLLADFQQSIAFFINIEWLAHDEIKVDTPSCFAQGWFVSVGDLASGWWAVAIGLHTFSCIALGHKMKPYTFYGACALIWAFVFLAGVIGISTHPDDIYVRAGAWCWVNSKYTKLRLWGHYFWIFIAEFGTIFLYGTLYYIIRRRIKNNHFCPSKTAQANQAAYMMIVYPLVYVVCTLPLASARLQSIVGEEASLAHLCLAGAMITSNGWLDVLVYCVTRDVFVFSDEPPRDDNSQAEVDIIETFQSPFPFWKDRQHFGTTTTIEAGIKRASMHAAQNSRGSRPCPFERYANKLHWQGSTERLVTDLQRPPAVLTVKAETTVVVRSEPMELNDIAGITHIKNSMRSSEKERVSFDTKGSSNPTHDEFP</sequence>
<dbReference type="OrthoDB" id="100006at2759"/>
<comment type="caution">
    <text evidence="8">The sequence shown here is derived from an EMBL/GenBank/DDBJ whole genome shotgun (WGS) entry which is preliminary data.</text>
</comment>
<feature type="transmembrane region" description="Helical" evidence="6">
    <location>
        <begin position="25"/>
        <end position="45"/>
    </location>
</feature>
<dbReference type="PROSITE" id="PS50261">
    <property type="entry name" value="G_PROTEIN_RECEP_F2_4"/>
    <property type="match status" value="1"/>
</dbReference>
<evidence type="ECO:0000256" key="1">
    <source>
        <dbReference type="ARBA" id="ARBA00004141"/>
    </source>
</evidence>
<proteinExistence type="predicted"/>
<name>A0A8H4IXV2_9PEZI</name>
<feature type="transmembrane region" description="Helical" evidence="6">
    <location>
        <begin position="141"/>
        <end position="162"/>
    </location>
</feature>
<evidence type="ECO:0000256" key="2">
    <source>
        <dbReference type="ARBA" id="ARBA00022692"/>
    </source>
</evidence>
<feature type="domain" description="G-protein coupled receptors family 2 profile 2" evidence="7">
    <location>
        <begin position="28"/>
        <end position="291"/>
    </location>
</feature>
<dbReference type="PANTHER" id="PTHR23112:SF37">
    <property type="entry name" value="G PROTEIN-COUPLED RECEPTOR GPR1"/>
    <property type="match status" value="1"/>
</dbReference>
<dbReference type="GO" id="GO:0005886">
    <property type="term" value="C:plasma membrane"/>
    <property type="evidence" value="ECO:0007669"/>
    <property type="project" value="TreeGrafter"/>
</dbReference>
<dbReference type="Gene3D" id="1.20.1070.10">
    <property type="entry name" value="Rhodopsin 7-helix transmembrane proteins"/>
    <property type="match status" value="1"/>
</dbReference>
<dbReference type="PANTHER" id="PTHR23112">
    <property type="entry name" value="G PROTEIN-COUPLED RECEPTOR 157-RELATED"/>
    <property type="match status" value="1"/>
</dbReference>
<feature type="transmembrane region" description="Helical" evidence="6">
    <location>
        <begin position="192"/>
        <end position="213"/>
    </location>
</feature>
<keyword evidence="3 6" id="KW-1133">Transmembrane helix</keyword>
<keyword evidence="8" id="KW-0675">Receptor</keyword>
<feature type="region of interest" description="Disordered" evidence="5">
    <location>
        <begin position="416"/>
        <end position="439"/>
    </location>
</feature>
<evidence type="ECO:0000256" key="6">
    <source>
        <dbReference type="SAM" id="Phobius"/>
    </source>
</evidence>
<keyword evidence="2 6" id="KW-0812">Transmembrane</keyword>
<dbReference type="GO" id="GO:0007166">
    <property type="term" value="P:cell surface receptor signaling pathway"/>
    <property type="evidence" value="ECO:0007669"/>
    <property type="project" value="InterPro"/>
</dbReference>
<dbReference type="SUPFAM" id="SSF81321">
    <property type="entry name" value="Family A G protein-coupled receptor-like"/>
    <property type="match status" value="1"/>
</dbReference>
<organism evidence="8 9">
    <name type="scientific">Botryosphaeria dothidea</name>
    <dbReference type="NCBI Taxonomy" id="55169"/>
    <lineage>
        <taxon>Eukaryota</taxon>
        <taxon>Fungi</taxon>
        <taxon>Dikarya</taxon>
        <taxon>Ascomycota</taxon>
        <taxon>Pezizomycotina</taxon>
        <taxon>Dothideomycetes</taxon>
        <taxon>Dothideomycetes incertae sedis</taxon>
        <taxon>Botryosphaeriales</taxon>
        <taxon>Botryosphaeriaceae</taxon>
        <taxon>Botryosphaeria</taxon>
    </lineage>
</organism>
<evidence type="ECO:0000313" key="8">
    <source>
        <dbReference type="EMBL" id="KAF4309545.1"/>
    </source>
</evidence>
<evidence type="ECO:0000259" key="7">
    <source>
        <dbReference type="PROSITE" id="PS50261"/>
    </source>
</evidence>
<dbReference type="AlphaFoldDB" id="A0A8H4IXV2"/>
<dbReference type="GO" id="GO:0004930">
    <property type="term" value="F:G protein-coupled receptor activity"/>
    <property type="evidence" value="ECO:0007669"/>
    <property type="project" value="TreeGrafter"/>
</dbReference>
<accession>A0A8H4IXV2</accession>
<comment type="subcellular location">
    <subcellularLocation>
        <location evidence="1">Membrane</location>
        <topology evidence="1">Multi-pass membrane protein</topology>
    </subcellularLocation>
</comment>
<dbReference type="EMBL" id="WWBZ02000016">
    <property type="protein sequence ID" value="KAF4309545.1"/>
    <property type="molecule type" value="Genomic_DNA"/>
</dbReference>
<evidence type="ECO:0000256" key="4">
    <source>
        <dbReference type="ARBA" id="ARBA00023136"/>
    </source>
</evidence>
<feature type="transmembrane region" description="Helical" evidence="6">
    <location>
        <begin position="233"/>
        <end position="252"/>
    </location>
</feature>
<gene>
    <name evidence="8" type="ORF">GTA08_BOTSDO02211</name>
</gene>
<feature type="transmembrane region" description="Helical" evidence="6">
    <location>
        <begin position="66"/>
        <end position="88"/>
    </location>
</feature>
<protein>
    <submittedName>
        <fullName evidence="8">Glucose receptor Git3</fullName>
    </submittedName>
</protein>
<dbReference type="InterPro" id="IPR022596">
    <property type="entry name" value="GPR1/2/3_C"/>
</dbReference>
<reference evidence="8" key="1">
    <citation type="submission" date="2020-04" db="EMBL/GenBank/DDBJ databases">
        <title>Genome Assembly and Annotation of Botryosphaeria dothidea sdau 11-99, a Latent Pathogen of Apple Fruit Ring Rot in China.</title>
        <authorList>
            <person name="Yu C."/>
            <person name="Diao Y."/>
            <person name="Lu Q."/>
            <person name="Zhao J."/>
            <person name="Cui S."/>
            <person name="Peng C."/>
            <person name="He B."/>
            <person name="Liu H."/>
        </authorList>
    </citation>
    <scope>NUCLEOTIDE SEQUENCE [LARGE SCALE GENOMIC DNA]</scope>
    <source>
        <strain evidence="8">Sdau11-99</strain>
    </source>
</reference>
<keyword evidence="4 6" id="KW-0472">Membrane</keyword>
<dbReference type="Pfam" id="PF11970">
    <property type="entry name" value="GPR_Gpa2_C"/>
    <property type="match status" value="1"/>
</dbReference>
<evidence type="ECO:0000256" key="5">
    <source>
        <dbReference type="SAM" id="MobiDB-lite"/>
    </source>
</evidence>
<feature type="transmembrane region" description="Helical" evidence="6">
    <location>
        <begin position="108"/>
        <end position="129"/>
    </location>
</feature>
<dbReference type="GO" id="GO:0007189">
    <property type="term" value="P:adenylate cyclase-activating G protein-coupled receptor signaling pathway"/>
    <property type="evidence" value="ECO:0007669"/>
    <property type="project" value="TreeGrafter"/>
</dbReference>